<sequence length="38" mass="3895">MDCAVIANISFIVKPTMASAIQPSCTCFVSGLTSNSGE</sequence>
<protein>
    <submittedName>
        <fullName evidence="1">Uncharacterized protein</fullName>
    </submittedName>
</protein>
<proteinExistence type="predicted"/>
<accession>A0A0P0RIH1</accession>
<evidence type="ECO:0000313" key="1">
    <source>
        <dbReference type="EMBL" id="ALL68552.1"/>
    </source>
</evidence>
<dbReference type="AlphaFoldDB" id="A0A0P0RIH1"/>
<dbReference type="Proteomes" id="UP000019146">
    <property type="component" value="Chromosome 2"/>
</dbReference>
<organism evidence="1 2">
    <name type="scientific">Paraburkholderia caribensis MBA4</name>
    <dbReference type="NCBI Taxonomy" id="1323664"/>
    <lineage>
        <taxon>Bacteria</taxon>
        <taxon>Pseudomonadati</taxon>
        <taxon>Pseudomonadota</taxon>
        <taxon>Betaproteobacteria</taxon>
        <taxon>Burkholderiales</taxon>
        <taxon>Burkholderiaceae</taxon>
        <taxon>Paraburkholderia</taxon>
    </lineage>
</organism>
<reference evidence="1 2" key="1">
    <citation type="journal article" date="2014" name="Genome Announc.">
        <title>Draft Genome Sequence of the Haloacid-Degrading Burkholderia caribensis Strain MBA4.</title>
        <authorList>
            <person name="Pan Y."/>
            <person name="Kong K.F."/>
            <person name="Tsang J.S."/>
        </authorList>
    </citation>
    <scope>NUCLEOTIDE SEQUENCE [LARGE SCALE GENOMIC DNA]</scope>
    <source>
        <strain evidence="1 2">MBA4</strain>
    </source>
</reference>
<gene>
    <name evidence="1" type="ORF">K788_0000412</name>
</gene>
<name>A0A0P0RIH1_9BURK</name>
<dbReference type="KEGG" id="bcai:K788_0000412"/>
<evidence type="ECO:0000313" key="2">
    <source>
        <dbReference type="Proteomes" id="UP000019146"/>
    </source>
</evidence>
<dbReference type="EMBL" id="CP012747">
    <property type="protein sequence ID" value="ALL68552.1"/>
    <property type="molecule type" value="Genomic_DNA"/>
</dbReference>